<dbReference type="InterPro" id="IPR042099">
    <property type="entry name" value="ANL_N_sf"/>
</dbReference>
<dbReference type="InterPro" id="IPR045310">
    <property type="entry name" value="Pcs60-like"/>
</dbReference>
<proteinExistence type="inferred from homology"/>
<evidence type="ECO:0000313" key="7">
    <source>
        <dbReference type="EMBL" id="PWN26867.1"/>
    </source>
</evidence>
<dbReference type="Pfam" id="PF00501">
    <property type="entry name" value="AMP-binding"/>
    <property type="match status" value="1"/>
</dbReference>
<dbReference type="PANTHER" id="PTHR43201:SF5">
    <property type="entry name" value="MEDIUM-CHAIN ACYL-COA LIGASE ACSF2, MITOCHONDRIAL"/>
    <property type="match status" value="1"/>
</dbReference>
<comment type="similarity">
    <text evidence="1">Belongs to the ATP-dependent AMP-binding enzyme family.</text>
</comment>
<dbReference type="GeneID" id="37031093"/>
<dbReference type="STRING" id="1569628.A0A316UNK4"/>
<evidence type="ECO:0000256" key="1">
    <source>
        <dbReference type="ARBA" id="ARBA00006432"/>
    </source>
</evidence>
<dbReference type="CDD" id="cd05926">
    <property type="entry name" value="FACL_fum10p_like"/>
    <property type="match status" value="1"/>
</dbReference>
<dbReference type="EMBL" id="KZ819670">
    <property type="protein sequence ID" value="PWN26867.1"/>
    <property type="molecule type" value="Genomic_DNA"/>
</dbReference>
<reference evidence="7 8" key="1">
    <citation type="journal article" date="2018" name="Mol. Biol. Evol.">
        <title>Broad Genomic Sampling Reveals a Smut Pathogenic Ancestry of the Fungal Clade Ustilaginomycotina.</title>
        <authorList>
            <person name="Kijpornyongpan T."/>
            <person name="Mondo S.J."/>
            <person name="Barry K."/>
            <person name="Sandor L."/>
            <person name="Lee J."/>
            <person name="Lipzen A."/>
            <person name="Pangilinan J."/>
            <person name="LaButti K."/>
            <person name="Hainaut M."/>
            <person name="Henrissat B."/>
            <person name="Grigoriev I.V."/>
            <person name="Spatafora J.W."/>
            <person name="Aime M.C."/>
        </authorList>
    </citation>
    <scope>NUCLEOTIDE SEQUENCE [LARGE SCALE GENOMIC DNA]</scope>
    <source>
        <strain evidence="7 8">MCA 5214</strain>
    </source>
</reference>
<evidence type="ECO:0000313" key="8">
    <source>
        <dbReference type="Proteomes" id="UP000245884"/>
    </source>
</evidence>
<dbReference type="GO" id="GO:0005524">
    <property type="term" value="F:ATP binding"/>
    <property type="evidence" value="ECO:0007669"/>
    <property type="project" value="UniProtKB-KW"/>
</dbReference>
<keyword evidence="8" id="KW-1185">Reference proteome</keyword>
<dbReference type="PANTHER" id="PTHR43201">
    <property type="entry name" value="ACYL-COA SYNTHETASE"/>
    <property type="match status" value="1"/>
</dbReference>
<accession>A0A316UNK4</accession>
<dbReference type="SUPFAM" id="SSF56801">
    <property type="entry name" value="Acetyl-CoA synthetase-like"/>
    <property type="match status" value="1"/>
</dbReference>
<dbReference type="Gene3D" id="3.30.300.30">
    <property type="match status" value="1"/>
</dbReference>
<evidence type="ECO:0000256" key="2">
    <source>
        <dbReference type="ARBA" id="ARBA00022598"/>
    </source>
</evidence>
<protein>
    <submittedName>
        <fullName evidence="7">Putative PCS60-AMP-binding protein, peroxisomal</fullName>
    </submittedName>
</protein>
<keyword evidence="4" id="KW-0067">ATP-binding</keyword>
<dbReference type="Gene3D" id="3.40.50.12780">
    <property type="entry name" value="N-terminal domain of ligase-like"/>
    <property type="match status" value="1"/>
</dbReference>
<dbReference type="Pfam" id="PF13193">
    <property type="entry name" value="AMP-binding_C"/>
    <property type="match status" value="1"/>
</dbReference>
<gene>
    <name evidence="7" type="ORF">BDZ90DRAFT_280350</name>
</gene>
<dbReference type="GO" id="GO:0006631">
    <property type="term" value="P:fatty acid metabolic process"/>
    <property type="evidence" value="ECO:0007669"/>
    <property type="project" value="TreeGrafter"/>
</dbReference>
<dbReference type="PROSITE" id="PS00455">
    <property type="entry name" value="AMP_BINDING"/>
    <property type="match status" value="1"/>
</dbReference>
<feature type="domain" description="AMP-dependent synthetase/ligase" evidence="5">
    <location>
        <begin position="35"/>
        <end position="389"/>
    </location>
</feature>
<dbReference type="RefSeq" id="XP_025361479.1">
    <property type="nucleotide sequence ID" value="XM_025509270.1"/>
</dbReference>
<keyword evidence="3" id="KW-0547">Nucleotide-binding</keyword>
<dbReference type="GO" id="GO:0031956">
    <property type="term" value="F:medium-chain fatty acid-CoA ligase activity"/>
    <property type="evidence" value="ECO:0007669"/>
    <property type="project" value="TreeGrafter"/>
</dbReference>
<dbReference type="InterPro" id="IPR020845">
    <property type="entry name" value="AMP-binding_CS"/>
</dbReference>
<sequence>MESPTLTLPFTPRSGYTPSAPAIILPPSSPHAQQGRPYIISYQHLHHLVLDLQAQLAGLGLEVGDVLSSSLINGVEFAVAFIATGAQRLIAAPLNPAYQASEVEFYLDDTKSKAILLPAGSLTASPAPATLQAAKKLGVRPIEIIFDPLGAQGRGAIYLKGEDGKVLTKSSAGLRNPQPEDVTLVLHTSGTTGRPKGVPLSHGNLVATMHNIVRTYDLTSRDRTFLVMPLFHVHGMQAAFLSTLLSGGCVVIPPKFSASTFWSELSLTRCTWYTAVPTIHTMLLNSTRPSPVPQLRFIRSCSSSLAPSTFHALEEAFSAPVLEAYAMTEAAHQMTSNPLPHKGERRPGSVGVGQGVEVRILALEEGKTMPTGSEGEVCVRGPNVTSGYLNNPKANAESFVQSPEENKGFFRTGDQGKLDEQGYLTLTGRIKELINRGGEKISPLEVDSALLALKKSKNIPVREAVSFAIEDATYGQKVGAAVVVEGKGVTEKQIQEGLAGTLSKFKIPERIWIVESIPKGATGKISRRNVAATLVASEKSKL</sequence>
<organism evidence="7 8">
    <name type="scientific">Jaminaea rosea</name>
    <dbReference type="NCBI Taxonomy" id="1569628"/>
    <lineage>
        <taxon>Eukaryota</taxon>
        <taxon>Fungi</taxon>
        <taxon>Dikarya</taxon>
        <taxon>Basidiomycota</taxon>
        <taxon>Ustilaginomycotina</taxon>
        <taxon>Exobasidiomycetes</taxon>
        <taxon>Microstromatales</taxon>
        <taxon>Microstromatales incertae sedis</taxon>
        <taxon>Jaminaea</taxon>
    </lineage>
</organism>
<dbReference type="Proteomes" id="UP000245884">
    <property type="component" value="Unassembled WGS sequence"/>
</dbReference>
<name>A0A316UNK4_9BASI</name>
<dbReference type="InterPro" id="IPR025110">
    <property type="entry name" value="AMP-bd_C"/>
</dbReference>
<evidence type="ECO:0000256" key="4">
    <source>
        <dbReference type="ARBA" id="ARBA00022840"/>
    </source>
</evidence>
<keyword evidence="2" id="KW-0436">Ligase</keyword>
<feature type="domain" description="AMP-binding enzyme C-terminal" evidence="6">
    <location>
        <begin position="460"/>
        <end position="524"/>
    </location>
</feature>
<dbReference type="InterPro" id="IPR045851">
    <property type="entry name" value="AMP-bd_C_sf"/>
</dbReference>
<evidence type="ECO:0000259" key="5">
    <source>
        <dbReference type="Pfam" id="PF00501"/>
    </source>
</evidence>
<evidence type="ECO:0000259" key="6">
    <source>
        <dbReference type="Pfam" id="PF13193"/>
    </source>
</evidence>
<dbReference type="InterPro" id="IPR000873">
    <property type="entry name" value="AMP-dep_synth/lig_dom"/>
</dbReference>
<evidence type="ECO:0000256" key="3">
    <source>
        <dbReference type="ARBA" id="ARBA00022741"/>
    </source>
</evidence>
<dbReference type="OrthoDB" id="10253115at2759"/>
<dbReference type="AlphaFoldDB" id="A0A316UNK4"/>